<dbReference type="InterPro" id="IPR001387">
    <property type="entry name" value="Cro/C1-type_HTH"/>
</dbReference>
<evidence type="ECO:0000259" key="1">
    <source>
        <dbReference type="PROSITE" id="PS50943"/>
    </source>
</evidence>
<dbReference type="Gene3D" id="3.30.450.180">
    <property type="match status" value="1"/>
</dbReference>
<dbReference type="STRING" id="1802505.A3D01_03665"/>
<evidence type="ECO:0000313" key="2">
    <source>
        <dbReference type="EMBL" id="OGM34002.1"/>
    </source>
</evidence>
<dbReference type="CDD" id="cd00093">
    <property type="entry name" value="HTH_XRE"/>
    <property type="match status" value="1"/>
</dbReference>
<accession>A0A1F7Z335</accession>
<dbReference type="EMBL" id="MGGR01000010">
    <property type="protein sequence ID" value="OGM34002.1"/>
    <property type="molecule type" value="Genomic_DNA"/>
</dbReference>
<dbReference type="SMART" id="SM00530">
    <property type="entry name" value="HTH_XRE"/>
    <property type="match status" value="1"/>
</dbReference>
<gene>
    <name evidence="2" type="ORF">A3D01_03665</name>
</gene>
<proteinExistence type="predicted"/>
<name>A0A1F7Z335_9BACT</name>
<protein>
    <recommendedName>
        <fullName evidence="1">HTH cro/C1-type domain-containing protein</fullName>
    </recommendedName>
</protein>
<dbReference type="GO" id="GO:0003677">
    <property type="term" value="F:DNA binding"/>
    <property type="evidence" value="ECO:0007669"/>
    <property type="project" value="InterPro"/>
</dbReference>
<dbReference type="PANTHER" id="PTHR35010:SF4">
    <property type="entry name" value="BLL5781 PROTEIN"/>
    <property type="match status" value="1"/>
</dbReference>
<dbReference type="PANTHER" id="PTHR35010">
    <property type="entry name" value="BLL4672 PROTEIN-RELATED"/>
    <property type="match status" value="1"/>
</dbReference>
<sequence>MSATLGGYIKDLRLQKNISQLEIAFALGWKEPSRLSRIEQGKVGNPPRELIDKLIDAMTLSEEEKNQLLVIGNYLPTAEDIKEARKKIDPIVNNWEFPASSLDYTWRIISANQKLYKALNVSLKEQEGIEKYFPHTIDIIFDPDFSQNKTQNITESKERREFMVKTLMQFQHAQRQRTNEHWYQQLIKHMMGNSVFHDVWLEVRKKMTERPLIADFAKKTIKAKEGKKLNFYFFLTQLFNDPRFYIELYVPKDIETYKYFQGKK</sequence>
<organism evidence="2 3">
    <name type="scientific">Candidatus Woesebacteria bacterium RIFCSPHIGHO2_02_FULL_39_13</name>
    <dbReference type="NCBI Taxonomy" id="1802505"/>
    <lineage>
        <taxon>Bacteria</taxon>
        <taxon>Candidatus Woeseibacteriota</taxon>
    </lineage>
</organism>
<evidence type="ECO:0000313" key="3">
    <source>
        <dbReference type="Proteomes" id="UP000177169"/>
    </source>
</evidence>
<comment type="caution">
    <text evidence="2">The sequence shown here is derived from an EMBL/GenBank/DDBJ whole genome shotgun (WGS) entry which is preliminary data.</text>
</comment>
<feature type="domain" description="HTH cro/C1-type" evidence="1">
    <location>
        <begin position="9"/>
        <end position="65"/>
    </location>
</feature>
<dbReference type="AlphaFoldDB" id="A0A1F7Z335"/>
<reference evidence="2 3" key="1">
    <citation type="journal article" date="2016" name="Nat. Commun.">
        <title>Thousands of microbial genomes shed light on interconnected biogeochemical processes in an aquifer system.</title>
        <authorList>
            <person name="Anantharaman K."/>
            <person name="Brown C.T."/>
            <person name="Hug L.A."/>
            <person name="Sharon I."/>
            <person name="Castelle C.J."/>
            <person name="Probst A.J."/>
            <person name="Thomas B.C."/>
            <person name="Singh A."/>
            <person name="Wilkins M.J."/>
            <person name="Karaoz U."/>
            <person name="Brodie E.L."/>
            <person name="Williams K.H."/>
            <person name="Hubbard S.S."/>
            <person name="Banfield J.F."/>
        </authorList>
    </citation>
    <scope>NUCLEOTIDE SEQUENCE [LARGE SCALE GENOMIC DNA]</scope>
</reference>
<dbReference type="Pfam" id="PF13560">
    <property type="entry name" value="HTH_31"/>
    <property type="match status" value="1"/>
</dbReference>
<dbReference type="Gene3D" id="1.10.260.40">
    <property type="entry name" value="lambda repressor-like DNA-binding domains"/>
    <property type="match status" value="1"/>
</dbReference>
<dbReference type="InterPro" id="IPR010982">
    <property type="entry name" value="Lambda_DNA-bd_dom_sf"/>
</dbReference>
<dbReference type="PROSITE" id="PS50943">
    <property type="entry name" value="HTH_CROC1"/>
    <property type="match status" value="1"/>
</dbReference>
<dbReference type="SUPFAM" id="SSF47413">
    <property type="entry name" value="lambda repressor-like DNA-binding domains"/>
    <property type="match status" value="1"/>
</dbReference>
<dbReference type="Proteomes" id="UP000177169">
    <property type="component" value="Unassembled WGS sequence"/>
</dbReference>